<evidence type="ECO:0000256" key="2">
    <source>
        <dbReference type="SAM" id="Phobius"/>
    </source>
</evidence>
<feature type="region of interest" description="Disordered" evidence="1">
    <location>
        <begin position="179"/>
        <end position="387"/>
    </location>
</feature>
<feature type="compositionally biased region" description="Basic and acidic residues" evidence="1">
    <location>
        <begin position="135"/>
        <end position="152"/>
    </location>
</feature>
<feature type="region of interest" description="Disordered" evidence="1">
    <location>
        <begin position="423"/>
        <end position="462"/>
    </location>
</feature>
<keyword evidence="2" id="KW-0472">Membrane</keyword>
<feature type="compositionally biased region" description="Basic and acidic residues" evidence="1">
    <location>
        <begin position="269"/>
        <end position="282"/>
    </location>
</feature>
<feature type="region of interest" description="Disordered" evidence="1">
    <location>
        <begin position="17"/>
        <end position="37"/>
    </location>
</feature>
<feature type="region of interest" description="Disordered" evidence="1">
    <location>
        <begin position="113"/>
        <end position="152"/>
    </location>
</feature>
<feature type="transmembrane region" description="Helical" evidence="2">
    <location>
        <begin position="473"/>
        <end position="500"/>
    </location>
</feature>
<gene>
    <name evidence="3" type="ORF">POVCU1_054960</name>
</gene>
<feature type="compositionally biased region" description="Polar residues" evidence="1">
    <location>
        <begin position="179"/>
        <end position="205"/>
    </location>
</feature>
<feature type="compositionally biased region" description="Polar residues" evidence="1">
    <location>
        <begin position="322"/>
        <end position="334"/>
    </location>
</feature>
<evidence type="ECO:0000313" key="4">
    <source>
        <dbReference type="Proteomes" id="UP000078546"/>
    </source>
</evidence>
<feature type="compositionally biased region" description="Polar residues" evidence="1">
    <location>
        <begin position="423"/>
        <end position="446"/>
    </location>
</feature>
<dbReference type="Proteomes" id="UP000078546">
    <property type="component" value="Unassembled WGS sequence"/>
</dbReference>
<sequence>MGIEVVFSSTPQGKTCMDEYNDIDPDSERKVDDVNNTSEEDSEFVKKCKDLKQYLELFNAKYKRCFNGEAAALFLYNKELMNKALIRCTNYEERQALLELEKKTQIIEANHLGEPHAEDNDSAEDEDSTKVTLTVEKKSEPGYEGKDATCKSKEIEDQKQQCIDGTHSSVPESIIQQVTSESSQNLPLSNDSLSPNNGKPGSEAQSSGSLSPEDSLSDISTSGTPETEGTVSQRDNSLRSIPVVDSKPNNPSDVSRLGKGNNFNTQVHDNSDLTAEPHKFPSDPEITVAEPRVDQVDQTGRTPQDGATGSLPTETSAKETSRVLSTHNEGTSPISAALPTRELAPTGSVLSAEGESPTASPVQHLSQSQLSNAKEEIPPQKQTSAQMENPAQILPLQEGCKHHKTTCSEHIKKSQRDVQNLNMHNHNSGEQNSLHNVGFSSKGTLSSEHHSVQGDAKSHTSHTVSQEIPIKTYIIIILVNLAIILFTILLFKYACLRGYFSKKKKKKRQRIQEELDRIMYSPSIFDEKNMYLPYSRLENSYNDIAYEI</sequence>
<evidence type="ECO:0000313" key="3">
    <source>
        <dbReference type="EMBL" id="SBS99775.1"/>
    </source>
</evidence>
<proteinExistence type="predicted"/>
<name>A0A1A8X3F7_PLAOA</name>
<feature type="compositionally biased region" description="Polar residues" evidence="1">
    <location>
        <begin position="219"/>
        <end position="239"/>
    </location>
</feature>
<accession>A0A1A8X3F7</accession>
<reference evidence="4" key="1">
    <citation type="submission" date="2016-05" db="EMBL/GenBank/DDBJ databases">
        <authorList>
            <person name="Naeem Raeece"/>
        </authorList>
    </citation>
    <scope>NUCLEOTIDE SEQUENCE [LARGE SCALE GENOMIC DNA]</scope>
</reference>
<protein>
    <submittedName>
        <fullName evidence="3">PIR Superfamily Protein</fullName>
    </submittedName>
</protein>
<dbReference type="EMBL" id="FLQV01001511">
    <property type="protein sequence ID" value="SBS99775.1"/>
    <property type="molecule type" value="Genomic_DNA"/>
</dbReference>
<organism evidence="3 4">
    <name type="scientific">Plasmodium ovale curtisi</name>
    <dbReference type="NCBI Taxonomy" id="864141"/>
    <lineage>
        <taxon>Eukaryota</taxon>
        <taxon>Sar</taxon>
        <taxon>Alveolata</taxon>
        <taxon>Apicomplexa</taxon>
        <taxon>Aconoidasida</taxon>
        <taxon>Haemosporida</taxon>
        <taxon>Plasmodiidae</taxon>
        <taxon>Plasmodium</taxon>
        <taxon>Plasmodium (Plasmodium)</taxon>
    </lineage>
</organism>
<feature type="compositionally biased region" description="Polar residues" evidence="1">
    <location>
        <begin position="296"/>
        <end position="315"/>
    </location>
</feature>
<feature type="compositionally biased region" description="Basic and acidic residues" evidence="1">
    <location>
        <begin position="447"/>
        <end position="458"/>
    </location>
</feature>
<dbReference type="AlphaFoldDB" id="A0A1A8X3F7"/>
<keyword evidence="2" id="KW-0812">Transmembrane</keyword>
<feature type="compositionally biased region" description="Polar residues" evidence="1">
    <location>
        <begin position="357"/>
        <end position="372"/>
    </location>
</feature>
<evidence type="ECO:0000256" key="1">
    <source>
        <dbReference type="SAM" id="MobiDB-lite"/>
    </source>
</evidence>
<keyword evidence="2" id="KW-1133">Transmembrane helix</keyword>
<feature type="compositionally biased region" description="Low complexity" evidence="1">
    <location>
        <begin position="206"/>
        <end position="218"/>
    </location>
</feature>